<dbReference type="RefSeq" id="XP_069200870.1">
    <property type="nucleotide sequence ID" value="XM_069343054.1"/>
</dbReference>
<keyword evidence="3" id="KW-1185">Reference proteome</keyword>
<evidence type="ECO:0000313" key="2">
    <source>
        <dbReference type="EMBL" id="KAL1304595.1"/>
    </source>
</evidence>
<feature type="compositionally biased region" description="Low complexity" evidence="1">
    <location>
        <begin position="624"/>
        <end position="635"/>
    </location>
</feature>
<organism evidence="2 3">
    <name type="scientific">Neodothiora populina</name>
    <dbReference type="NCBI Taxonomy" id="2781224"/>
    <lineage>
        <taxon>Eukaryota</taxon>
        <taxon>Fungi</taxon>
        <taxon>Dikarya</taxon>
        <taxon>Ascomycota</taxon>
        <taxon>Pezizomycotina</taxon>
        <taxon>Dothideomycetes</taxon>
        <taxon>Dothideomycetidae</taxon>
        <taxon>Dothideales</taxon>
        <taxon>Dothioraceae</taxon>
        <taxon>Neodothiora</taxon>
    </lineage>
</organism>
<feature type="region of interest" description="Disordered" evidence="1">
    <location>
        <begin position="772"/>
        <end position="987"/>
    </location>
</feature>
<dbReference type="Proteomes" id="UP001562354">
    <property type="component" value="Unassembled WGS sequence"/>
</dbReference>
<feature type="compositionally biased region" description="Low complexity" evidence="1">
    <location>
        <begin position="1033"/>
        <end position="1054"/>
    </location>
</feature>
<protein>
    <recommendedName>
        <fullName evidence="4">Proteophosphoglycan ppg4</fullName>
    </recommendedName>
</protein>
<feature type="region of interest" description="Disordered" evidence="1">
    <location>
        <begin position="1150"/>
        <end position="1177"/>
    </location>
</feature>
<feature type="compositionally biased region" description="Polar residues" evidence="1">
    <location>
        <begin position="475"/>
        <end position="488"/>
    </location>
</feature>
<evidence type="ECO:0008006" key="4">
    <source>
        <dbReference type="Google" id="ProtNLM"/>
    </source>
</evidence>
<dbReference type="GeneID" id="95977265"/>
<feature type="region of interest" description="Disordered" evidence="1">
    <location>
        <begin position="444"/>
        <end position="492"/>
    </location>
</feature>
<feature type="region of interest" description="Disordered" evidence="1">
    <location>
        <begin position="526"/>
        <end position="759"/>
    </location>
</feature>
<feature type="compositionally biased region" description="Polar residues" evidence="1">
    <location>
        <begin position="867"/>
        <end position="882"/>
    </location>
</feature>
<accession>A0ABR3PET7</accession>
<feature type="region of interest" description="Disordered" evidence="1">
    <location>
        <begin position="223"/>
        <end position="255"/>
    </location>
</feature>
<feature type="compositionally biased region" description="Polar residues" evidence="1">
    <location>
        <begin position="1002"/>
        <end position="1012"/>
    </location>
</feature>
<reference evidence="2 3" key="1">
    <citation type="submission" date="2024-07" db="EMBL/GenBank/DDBJ databases">
        <title>Draft sequence of the Neodothiora populina.</title>
        <authorList>
            <person name="Drown D.D."/>
            <person name="Schuette U.S."/>
            <person name="Buechlein A.B."/>
            <person name="Rusch D.R."/>
            <person name="Winton L.W."/>
            <person name="Adams G.A."/>
        </authorList>
    </citation>
    <scope>NUCLEOTIDE SEQUENCE [LARGE SCALE GENOMIC DNA]</scope>
    <source>
        <strain evidence="2 3">CPC 39397</strain>
    </source>
</reference>
<name>A0ABR3PET7_9PEZI</name>
<feature type="compositionally biased region" description="Basic and acidic residues" evidence="1">
    <location>
        <begin position="695"/>
        <end position="719"/>
    </location>
</feature>
<feature type="region of interest" description="Disordered" evidence="1">
    <location>
        <begin position="357"/>
        <end position="406"/>
    </location>
</feature>
<feature type="compositionally biased region" description="Polar residues" evidence="1">
    <location>
        <begin position="526"/>
        <end position="539"/>
    </location>
</feature>
<feature type="region of interest" description="Disordered" evidence="1">
    <location>
        <begin position="1002"/>
        <end position="1057"/>
    </location>
</feature>
<feature type="compositionally biased region" description="Polar residues" evidence="1">
    <location>
        <begin position="1163"/>
        <end position="1176"/>
    </location>
</feature>
<comment type="caution">
    <text evidence="2">The sequence shown here is derived from an EMBL/GenBank/DDBJ whole genome shotgun (WGS) entry which is preliminary data.</text>
</comment>
<dbReference type="EMBL" id="JBFMKM010000008">
    <property type="protein sequence ID" value="KAL1304595.1"/>
    <property type="molecule type" value="Genomic_DNA"/>
</dbReference>
<gene>
    <name evidence="2" type="ORF">AAFC00_003564</name>
</gene>
<feature type="compositionally biased region" description="Polar residues" evidence="1">
    <location>
        <begin position="243"/>
        <end position="255"/>
    </location>
</feature>
<feature type="region of interest" description="Disordered" evidence="1">
    <location>
        <begin position="1204"/>
        <end position="1223"/>
    </location>
</feature>
<feature type="compositionally biased region" description="Polar residues" evidence="1">
    <location>
        <begin position="123"/>
        <end position="138"/>
    </location>
</feature>
<evidence type="ECO:0000256" key="1">
    <source>
        <dbReference type="SAM" id="MobiDB-lite"/>
    </source>
</evidence>
<feature type="compositionally biased region" description="Polar residues" evidence="1">
    <location>
        <begin position="71"/>
        <end position="83"/>
    </location>
</feature>
<feature type="compositionally biased region" description="Basic residues" evidence="1">
    <location>
        <begin position="611"/>
        <end position="621"/>
    </location>
</feature>
<feature type="region of interest" description="Disordered" evidence="1">
    <location>
        <begin position="1"/>
        <end position="139"/>
    </location>
</feature>
<feature type="compositionally biased region" description="Polar residues" evidence="1">
    <location>
        <begin position="373"/>
        <end position="387"/>
    </location>
</feature>
<feature type="compositionally biased region" description="Basic and acidic residues" evidence="1">
    <location>
        <begin position="814"/>
        <end position="828"/>
    </location>
</feature>
<sequence length="1242" mass="135064">MRGRFGAFTSPTGLFRSQSSKDIDKKDSKRHSMGNVPSLQEDDGPVPSGPQRLTKPRTNTNSAHLGIARQCSDSNKFGSSKASSPGVDVDYDESPLAHSHESPLQRLSPDDVYSQGFPAASVPNLTRASGSFHSTPSVSKRHSVAVDGSELDISAAIALLQELKKNASPEDLIALHKALLPTRSVDPEMADPISEAQEPVETISPLIRRSSLLPAGVATRVSLEALKRKPGRHPSQQERRRSASQVGRQQDSNTWDQFVEGGFDALDQPIRRMVPRPGAATPSDCDITHTGTYQLGSLRIMNGAASPEPNQIMDFSAQSGGMRDPTTGPAAPDGFAMANEGESVSEAIDHKLNSMFRSSPQSRSLGSRVLPKTVSTPPLTISTGSEQTHGRYVHQSPRASPRTISNPRLQQRAPDMAQAYITECEVTPDVYTENVPLAVQETRLSTVEDNSPVNETNGTPNDALKKLTGVDSPMRSRQASGASDSSASRPDLDRTYLQAPRRSSMQAKIDSGYNSEVSGLAQAEAQTDNLNIDDTSKTAVASPRGSMDGEPRAIAITADQPQSLDKSPLHERPAVSAFPSNPASVFPSATPSTNVTPSASAQDIRSSKSQKQPKKLQKIRPRTQSPQQVEVQAPVEEVKEEALPSVPDNVQVNFSRRLVQKPGMSHLDQTYTSVDETIRKEAGNSPTASDGLKQLNDEDRGRGRSAKTDSDTPKGEKRRSFLSRLRSRSRSKSRRRSPEAAMVSDEPMPNISDFGTVTQSLGESPYDIAVRQSKAKQSFDASRPQLHPHQISSKFARPFASMDDETAAQYARSKSRDVAEQQANDRRARSLSRSRRNSEHAIAKDIPVPVTPESSSSKTKHMRSASALPSATGDASSSSNEETPMERPRPYRVGTIKFEGGEAQGRLSPVMMERPKTRRRAQSLTPRARRALDESEGVKPLQETIPEVPGMESPSKNAQVALPDSKKDEVEVPVSPSQTALHPGWPGWETQARLWRERNQNIGKSGANTPLQRHSIAGEVPTPVSEKRRAYDPSRANAAPASRQQQASTQQTPRHSPSIVVSRYITPTSAEMEAHIDNIKSDDPYARYHAPNPADHIAAQEDVDRTDSAISYMTSKSTSSYMSYHSAASSPVPYSNPVQYRAYRPGDPLYTPRPAPSEKNMHNRSQQLSMRRSYTTPAPDAADVAFDRYSGGMGYGWERGNGFGGSAGTRQGSDQTAKRRSVQLSNSYGVDLSDVPVFLVRG</sequence>
<feature type="compositionally biased region" description="Basic residues" evidence="1">
    <location>
        <begin position="720"/>
        <end position="735"/>
    </location>
</feature>
<feature type="compositionally biased region" description="Polar residues" evidence="1">
    <location>
        <begin position="578"/>
        <end position="604"/>
    </location>
</feature>
<feature type="compositionally biased region" description="Polar residues" evidence="1">
    <location>
        <begin position="444"/>
        <end position="460"/>
    </location>
</feature>
<evidence type="ECO:0000313" key="3">
    <source>
        <dbReference type="Proteomes" id="UP001562354"/>
    </source>
</evidence>
<proteinExistence type="predicted"/>